<dbReference type="Pfam" id="PF10679">
    <property type="entry name" value="DUF2491"/>
    <property type="match status" value="1"/>
</dbReference>
<name>A0A7W5BV32_9GAMM</name>
<proteinExistence type="predicted"/>
<keyword evidence="2" id="KW-1185">Reference proteome</keyword>
<organism evidence="1 2">
    <name type="scientific">Halomonas organivorans</name>
    <dbReference type="NCBI Taxonomy" id="257772"/>
    <lineage>
        <taxon>Bacteria</taxon>
        <taxon>Pseudomonadati</taxon>
        <taxon>Pseudomonadota</taxon>
        <taxon>Gammaproteobacteria</taxon>
        <taxon>Oceanospirillales</taxon>
        <taxon>Halomonadaceae</taxon>
        <taxon>Halomonas</taxon>
    </lineage>
</organism>
<dbReference type="AlphaFoldDB" id="A0A7W5BV32"/>
<evidence type="ECO:0000313" key="2">
    <source>
        <dbReference type="Proteomes" id="UP000525987"/>
    </source>
</evidence>
<evidence type="ECO:0000313" key="1">
    <source>
        <dbReference type="EMBL" id="MBB3139374.1"/>
    </source>
</evidence>
<dbReference type="InterPro" id="IPR019621">
    <property type="entry name" value="DUF2491"/>
</dbReference>
<dbReference type="RefSeq" id="WP_183385789.1">
    <property type="nucleotide sequence ID" value="NZ_JACHXM010000001.1"/>
</dbReference>
<protein>
    <recommendedName>
        <fullName evidence="3">DUF2491 domain-containing protein</fullName>
    </recommendedName>
</protein>
<reference evidence="1 2" key="1">
    <citation type="submission" date="2020-08" db="EMBL/GenBank/DDBJ databases">
        <title>Genomic Encyclopedia of Type Strains, Phase III (KMG-III): the genomes of soil and plant-associated and newly described type strains.</title>
        <authorList>
            <person name="Whitman W."/>
        </authorList>
    </citation>
    <scope>NUCLEOTIDE SEQUENCE [LARGE SCALE GENOMIC DNA]</scope>
    <source>
        <strain evidence="1 2">CECT 5995</strain>
    </source>
</reference>
<dbReference type="Proteomes" id="UP000525987">
    <property type="component" value="Unassembled WGS sequence"/>
</dbReference>
<accession>A0A7W5BV32</accession>
<dbReference type="EMBL" id="JACHXM010000001">
    <property type="protein sequence ID" value="MBB3139374.1"/>
    <property type="molecule type" value="Genomic_DNA"/>
</dbReference>
<gene>
    <name evidence="1" type="ORF">FHR96_000220</name>
</gene>
<comment type="caution">
    <text evidence="1">The sequence shown here is derived from an EMBL/GenBank/DDBJ whole genome shotgun (WGS) entry which is preliminary data.</text>
</comment>
<evidence type="ECO:0008006" key="3">
    <source>
        <dbReference type="Google" id="ProtNLM"/>
    </source>
</evidence>
<sequence>MFDKIKTLLTGAAPDHKGQEAYDHQHARLARGLPLGMSPEDFAGMRLDGRVTFDLLALAPYSDLLFDSSMGGQDLHIAAVGTVDLGQGETLVRFYLENDTWVQASVASGQVIEYKLFDFFQVQHLANTEFDRLINEHGVSNAGVSLGKDVLPLESESGQAASYARVWGQQGVPWSPPVLLEEEVTTLESVINRRVIHHCMLYERQLEGEGRYEYVLLSGEVDEEDRSYQLVTNLGIDLNPNNIRAV</sequence>